<comment type="similarity">
    <text evidence="2 10">Belongs to the mitochondrial carrier (TC 2.A.29) family.</text>
</comment>
<dbReference type="InterPro" id="IPR050567">
    <property type="entry name" value="Mitochondrial_Carrier"/>
</dbReference>
<evidence type="ECO:0000313" key="13">
    <source>
        <dbReference type="Proteomes" id="UP001219518"/>
    </source>
</evidence>
<sequence length="400" mass="44820">MDVLSWQEFVAGWAGGVAGLAVGHPADTIKVRQQAFSEKIGVLKTFQTTLKYEGVRGFYKGMSFPLLSAGALNALFFGVYANTSRLLEQQRDTAGSCQSSTRESTPPKNDKLPLNVFAAGCVGGLFACFLACPIDLIKIQMQSQTGNPSCKEWGHHNEPKHRGMIDCIRRLCHNQGIRGLYTGMYPMLLRKSKKCTERNYYAEMCLLMACICLPMSTSYVLQQAERTYMNSTIQGHWSLLEDLQHADIRHSFLEFGVGIVLYAWQLLTKFTFGFRDVVSYGIYMYVYETGLKSLHWNHVMTTLVSGGCAGVISWALITPLDLIKSRIQADDIKKPMYKGVIDCARKSYNTNGLPVFFRGFTMMMLRSFPVNAATFLVYESTLHLLVPANSSEAFPILHHD</sequence>
<feature type="repeat" description="Solcar" evidence="9">
    <location>
        <begin position="297"/>
        <end position="384"/>
    </location>
</feature>
<name>A0AAE1GQW2_9NEOP</name>
<evidence type="ECO:0000256" key="11">
    <source>
        <dbReference type="SAM" id="Phobius"/>
    </source>
</evidence>
<reference evidence="12" key="1">
    <citation type="submission" date="2021-07" db="EMBL/GenBank/DDBJ databases">
        <authorList>
            <person name="Catto M.A."/>
            <person name="Jacobson A."/>
            <person name="Kennedy G."/>
            <person name="Labadie P."/>
            <person name="Hunt B.G."/>
            <person name="Srinivasan R."/>
        </authorList>
    </citation>
    <scope>NUCLEOTIDE SEQUENCE</scope>
    <source>
        <strain evidence="12">PL_HMW_Pooled</strain>
        <tissue evidence="12">Head</tissue>
    </source>
</reference>
<comment type="caution">
    <text evidence="12">The sequence shown here is derived from an EMBL/GenBank/DDBJ whole genome shotgun (WGS) entry which is preliminary data.</text>
</comment>
<feature type="transmembrane region" description="Helical" evidence="11">
    <location>
        <begin position="116"/>
        <end position="137"/>
    </location>
</feature>
<proteinExistence type="inferred from homology"/>
<comment type="subcellular location">
    <subcellularLocation>
        <location evidence="1">Mitochondrion membrane</location>
        <topology evidence="1">Multi-pass membrane protein</topology>
    </subcellularLocation>
</comment>
<dbReference type="GO" id="GO:0031966">
    <property type="term" value="C:mitochondrial membrane"/>
    <property type="evidence" value="ECO:0007669"/>
    <property type="project" value="UniProtKB-SubCell"/>
</dbReference>
<protein>
    <submittedName>
        <fullName evidence="12">Solute carrier family 25 member 45</fullName>
    </submittedName>
</protein>
<dbReference type="Gene3D" id="1.50.40.10">
    <property type="entry name" value="Mitochondrial carrier domain"/>
    <property type="match status" value="2"/>
</dbReference>
<feature type="repeat" description="Solcar" evidence="9">
    <location>
        <begin position="111"/>
        <end position="207"/>
    </location>
</feature>
<evidence type="ECO:0000256" key="6">
    <source>
        <dbReference type="ARBA" id="ARBA00022989"/>
    </source>
</evidence>
<keyword evidence="13" id="KW-1185">Reference proteome</keyword>
<evidence type="ECO:0000256" key="7">
    <source>
        <dbReference type="ARBA" id="ARBA00023128"/>
    </source>
</evidence>
<feature type="transmembrane region" description="Helical" evidence="11">
    <location>
        <begin position="200"/>
        <end position="221"/>
    </location>
</feature>
<dbReference type="Pfam" id="PF00153">
    <property type="entry name" value="Mito_carr"/>
    <property type="match status" value="3"/>
</dbReference>
<keyword evidence="4 9" id="KW-0812">Transmembrane</keyword>
<evidence type="ECO:0000256" key="8">
    <source>
        <dbReference type="ARBA" id="ARBA00023136"/>
    </source>
</evidence>
<evidence type="ECO:0000313" key="12">
    <source>
        <dbReference type="EMBL" id="KAK3907692.1"/>
    </source>
</evidence>
<evidence type="ECO:0000256" key="4">
    <source>
        <dbReference type="ARBA" id="ARBA00022692"/>
    </source>
</evidence>
<gene>
    <name evidence="12" type="ORF">KUF71_018328</name>
</gene>
<evidence type="ECO:0000256" key="1">
    <source>
        <dbReference type="ARBA" id="ARBA00004225"/>
    </source>
</evidence>
<feature type="transmembrane region" description="Helical" evidence="11">
    <location>
        <begin position="61"/>
        <end position="81"/>
    </location>
</feature>
<keyword evidence="8 9" id="KW-0472">Membrane</keyword>
<evidence type="ECO:0000256" key="9">
    <source>
        <dbReference type="PROSITE-ProRule" id="PRU00282"/>
    </source>
</evidence>
<feature type="repeat" description="Solcar" evidence="9">
    <location>
        <begin position="6"/>
        <end position="86"/>
    </location>
</feature>
<dbReference type="InterPro" id="IPR023395">
    <property type="entry name" value="MCP_dom_sf"/>
</dbReference>
<evidence type="ECO:0000256" key="3">
    <source>
        <dbReference type="ARBA" id="ARBA00022448"/>
    </source>
</evidence>
<keyword evidence="7" id="KW-0496">Mitochondrion</keyword>
<dbReference type="AlphaFoldDB" id="A0AAE1GQW2"/>
<evidence type="ECO:0000256" key="5">
    <source>
        <dbReference type="ARBA" id="ARBA00022737"/>
    </source>
</evidence>
<reference evidence="12" key="2">
    <citation type="journal article" date="2023" name="BMC Genomics">
        <title>Pest status, molecular evolution, and epigenetic factors derived from the genome assembly of Frankliniella fusca, a thysanopteran phytovirus vector.</title>
        <authorList>
            <person name="Catto M.A."/>
            <person name="Labadie P.E."/>
            <person name="Jacobson A.L."/>
            <person name="Kennedy G.G."/>
            <person name="Srinivasan R."/>
            <person name="Hunt B.G."/>
        </authorList>
    </citation>
    <scope>NUCLEOTIDE SEQUENCE</scope>
    <source>
        <strain evidence="12">PL_HMW_Pooled</strain>
    </source>
</reference>
<organism evidence="12 13">
    <name type="scientific">Frankliniella fusca</name>
    <dbReference type="NCBI Taxonomy" id="407009"/>
    <lineage>
        <taxon>Eukaryota</taxon>
        <taxon>Metazoa</taxon>
        <taxon>Ecdysozoa</taxon>
        <taxon>Arthropoda</taxon>
        <taxon>Hexapoda</taxon>
        <taxon>Insecta</taxon>
        <taxon>Pterygota</taxon>
        <taxon>Neoptera</taxon>
        <taxon>Paraneoptera</taxon>
        <taxon>Thysanoptera</taxon>
        <taxon>Terebrantia</taxon>
        <taxon>Thripoidea</taxon>
        <taxon>Thripidae</taxon>
        <taxon>Frankliniella</taxon>
    </lineage>
</organism>
<dbReference type="InterPro" id="IPR018108">
    <property type="entry name" value="MCP_transmembrane"/>
</dbReference>
<dbReference type="PANTHER" id="PTHR45624">
    <property type="entry name" value="MITOCHONDRIAL BASIC AMINO ACIDS TRANSPORTER-RELATED"/>
    <property type="match status" value="1"/>
</dbReference>
<dbReference type="PANTHER" id="PTHR45624:SF10">
    <property type="entry name" value="SLC (SOLUTE CARRIER) HOMOLOG"/>
    <property type="match status" value="1"/>
</dbReference>
<dbReference type="GO" id="GO:0022857">
    <property type="term" value="F:transmembrane transporter activity"/>
    <property type="evidence" value="ECO:0007669"/>
    <property type="project" value="TreeGrafter"/>
</dbReference>
<dbReference type="EMBL" id="JAHWGI010000014">
    <property type="protein sequence ID" value="KAK3907692.1"/>
    <property type="molecule type" value="Genomic_DNA"/>
</dbReference>
<dbReference type="PROSITE" id="PS50920">
    <property type="entry name" value="SOLCAR"/>
    <property type="match status" value="3"/>
</dbReference>
<evidence type="ECO:0000256" key="10">
    <source>
        <dbReference type="RuleBase" id="RU000488"/>
    </source>
</evidence>
<evidence type="ECO:0000256" key="2">
    <source>
        <dbReference type="ARBA" id="ARBA00006375"/>
    </source>
</evidence>
<keyword evidence="3 10" id="KW-0813">Transport</keyword>
<dbReference type="SUPFAM" id="SSF103506">
    <property type="entry name" value="Mitochondrial carrier"/>
    <property type="match status" value="2"/>
</dbReference>
<keyword evidence="5" id="KW-0677">Repeat</keyword>
<accession>A0AAE1GQW2</accession>
<feature type="transmembrane region" description="Helical" evidence="11">
    <location>
        <begin position="296"/>
        <end position="317"/>
    </location>
</feature>
<keyword evidence="6 11" id="KW-1133">Transmembrane helix</keyword>
<dbReference type="Proteomes" id="UP001219518">
    <property type="component" value="Unassembled WGS sequence"/>
</dbReference>